<dbReference type="SUPFAM" id="SSF56601">
    <property type="entry name" value="beta-lactamase/transpeptidase-like"/>
    <property type="match status" value="1"/>
</dbReference>
<evidence type="ECO:0000256" key="9">
    <source>
        <dbReference type="ARBA" id="ARBA00022984"/>
    </source>
</evidence>
<evidence type="ECO:0000256" key="2">
    <source>
        <dbReference type="ARBA" id="ARBA00007739"/>
    </source>
</evidence>
<feature type="region of interest" description="Disordered" evidence="14">
    <location>
        <begin position="559"/>
        <end position="578"/>
    </location>
</feature>
<accession>U5DMG4</accession>
<name>U5DMG4_9CHRO</name>
<evidence type="ECO:0000313" key="19">
    <source>
        <dbReference type="Proteomes" id="UP000016960"/>
    </source>
</evidence>
<organism evidence="18 19">
    <name type="scientific">Rubidibacter lacunae KORDI 51-2</name>
    <dbReference type="NCBI Taxonomy" id="582515"/>
    <lineage>
        <taxon>Bacteria</taxon>
        <taxon>Bacillati</taxon>
        <taxon>Cyanobacteriota</taxon>
        <taxon>Cyanophyceae</taxon>
        <taxon>Oscillatoriophycideae</taxon>
        <taxon>Chroococcales</taxon>
        <taxon>Aphanothecaceae</taxon>
        <taxon>Rubidibacter</taxon>
    </lineage>
</organism>
<keyword evidence="19" id="KW-1185">Reference proteome</keyword>
<dbReference type="AlphaFoldDB" id="U5DMG4"/>
<dbReference type="GO" id="GO:0009252">
    <property type="term" value="P:peptidoglycan biosynthetic process"/>
    <property type="evidence" value="ECO:0007669"/>
    <property type="project" value="UniProtKB-KW"/>
</dbReference>
<keyword evidence="3" id="KW-0121">Carboxypeptidase</keyword>
<comment type="caution">
    <text evidence="18">The sequence shown here is derived from an EMBL/GenBank/DDBJ whole genome shotgun (WGS) entry which is preliminary data.</text>
</comment>
<protein>
    <submittedName>
        <fullName evidence="18">Penicillin-binding protein, 1A family</fullName>
    </submittedName>
</protein>
<keyword evidence="9" id="KW-0573">Peptidoglycan synthesis</keyword>
<dbReference type="Gene3D" id="3.40.710.10">
    <property type="entry name" value="DD-peptidase/beta-lactamase superfamily"/>
    <property type="match status" value="1"/>
</dbReference>
<comment type="catalytic activity">
    <reaction evidence="13">
        <text>[GlcNAc-(1-&gt;4)-Mur2Ac(oyl-L-Ala-gamma-D-Glu-L-Lys-D-Ala-D-Ala)](n)-di-trans,octa-cis-undecaprenyl diphosphate + beta-D-GlcNAc-(1-&gt;4)-Mur2Ac(oyl-L-Ala-gamma-D-Glu-L-Lys-D-Ala-D-Ala)-di-trans,octa-cis-undecaprenyl diphosphate = [GlcNAc-(1-&gt;4)-Mur2Ac(oyl-L-Ala-gamma-D-Glu-L-Lys-D-Ala-D-Ala)](n+1)-di-trans,octa-cis-undecaprenyl diphosphate + di-trans,octa-cis-undecaprenyl diphosphate + H(+)</text>
        <dbReference type="Rhea" id="RHEA:23708"/>
        <dbReference type="Rhea" id="RHEA-COMP:9602"/>
        <dbReference type="Rhea" id="RHEA-COMP:9603"/>
        <dbReference type="ChEBI" id="CHEBI:15378"/>
        <dbReference type="ChEBI" id="CHEBI:58405"/>
        <dbReference type="ChEBI" id="CHEBI:60033"/>
        <dbReference type="ChEBI" id="CHEBI:78435"/>
        <dbReference type="EC" id="2.4.99.28"/>
    </reaction>
</comment>
<evidence type="ECO:0000256" key="6">
    <source>
        <dbReference type="ARBA" id="ARBA00022679"/>
    </source>
</evidence>
<dbReference type="GO" id="GO:0008360">
    <property type="term" value="P:regulation of cell shape"/>
    <property type="evidence" value="ECO:0007669"/>
    <property type="project" value="UniProtKB-KW"/>
</dbReference>
<keyword evidence="15" id="KW-1133">Transmembrane helix</keyword>
<dbReference type="FunCoup" id="U5DMG4">
    <property type="interactions" value="252"/>
</dbReference>
<evidence type="ECO:0000256" key="3">
    <source>
        <dbReference type="ARBA" id="ARBA00022645"/>
    </source>
</evidence>
<dbReference type="InterPro" id="IPR012338">
    <property type="entry name" value="Beta-lactam/transpept-like"/>
</dbReference>
<evidence type="ECO:0000256" key="7">
    <source>
        <dbReference type="ARBA" id="ARBA00022801"/>
    </source>
</evidence>
<keyword evidence="8" id="KW-0133">Cell shape</keyword>
<dbReference type="STRING" id="582515.KR51_00013870"/>
<dbReference type="InterPro" id="IPR050396">
    <property type="entry name" value="Glycosyltr_51/Transpeptidase"/>
</dbReference>
<evidence type="ECO:0000256" key="12">
    <source>
        <dbReference type="ARBA" id="ARBA00034000"/>
    </source>
</evidence>
<evidence type="ECO:0000256" key="8">
    <source>
        <dbReference type="ARBA" id="ARBA00022960"/>
    </source>
</evidence>
<keyword evidence="7" id="KW-0378">Hydrolase</keyword>
<proteinExistence type="inferred from homology"/>
<dbReference type="NCBIfam" id="TIGR02074">
    <property type="entry name" value="PBP_1a_fam"/>
    <property type="match status" value="1"/>
</dbReference>
<keyword evidence="11" id="KW-0961">Cell wall biogenesis/degradation</keyword>
<dbReference type="Pfam" id="PF00912">
    <property type="entry name" value="Transgly"/>
    <property type="match status" value="1"/>
</dbReference>
<evidence type="ECO:0000256" key="13">
    <source>
        <dbReference type="ARBA" id="ARBA00049902"/>
    </source>
</evidence>
<dbReference type="FunFam" id="1.10.3810.10:FF:000001">
    <property type="entry name" value="Penicillin-binding protein 1A"/>
    <property type="match status" value="1"/>
</dbReference>
<feature type="transmembrane region" description="Helical" evidence="15">
    <location>
        <begin position="42"/>
        <end position="64"/>
    </location>
</feature>
<evidence type="ECO:0000256" key="1">
    <source>
        <dbReference type="ARBA" id="ARBA00007090"/>
    </source>
</evidence>
<comment type="similarity">
    <text evidence="2">In the N-terminal section; belongs to the glycosyltransferase 51 family.</text>
</comment>
<keyword evidence="15" id="KW-0812">Transmembrane</keyword>
<dbReference type="PATRIC" id="fig|582515.4.peg.1550"/>
<keyword evidence="5" id="KW-0328">Glycosyltransferase</keyword>
<dbReference type="GO" id="GO:0071555">
    <property type="term" value="P:cell wall organization"/>
    <property type="evidence" value="ECO:0007669"/>
    <property type="project" value="UniProtKB-KW"/>
</dbReference>
<keyword evidence="6" id="KW-0808">Transferase</keyword>
<reference evidence="18 19" key="1">
    <citation type="submission" date="2013-05" db="EMBL/GenBank/DDBJ databases">
        <title>Draft genome sequence of Rubidibacter lacunae KORDI 51-2.</title>
        <authorList>
            <person name="Choi D.H."/>
            <person name="Noh J.H."/>
            <person name="Kwon K.-K."/>
            <person name="Lee J.-H."/>
            <person name="Ryu J.-Y."/>
        </authorList>
    </citation>
    <scope>NUCLEOTIDE SEQUENCE [LARGE SCALE GENOMIC DNA]</scope>
    <source>
        <strain evidence="18 19">KORDI 51-2</strain>
    </source>
</reference>
<dbReference type="InParanoid" id="U5DMG4"/>
<evidence type="ECO:0000256" key="11">
    <source>
        <dbReference type="ARBA" id="ARBA00023316"/>
    </source>
</evidence>
<feature type="domain" description="Penicillin-binding protein transpeptidase" evidence="16">
    <location>
        <begin position="357"/>
        <end position="600"/>
    </location>
</feature>
<dbReference type="GO" id="GO:0030288">
    <property type="term" value="C:outer membrane-bounded periplasmic space"/>
    <property type="evidence" value="ECO:0007669"/>
    <property type="project" value="TreeGrafter"/>
</dbReference>
<evidence type="ECO:0000313" key="18">
    <source>
        <dbReference type="EMBL" id="ERN42052.1"/>
    </source>
</evidence>
<dbReference type="GO" id="GO:0008955">
    <property type="term" value="F:peptidoglycan glycosyltransferase activity"/>
    <property type="evidence" value="ECO:0007669"/>
    <property type="project" value="UniProtKB-EC"/>
</dbReference>
<dbReference type="PANTHER" id="PTHR32282">
    <property type="entry name" value="BINDING PROTEIN TRANSPEPTIDASE, PUTATIVE-RELATED"/>
    <property type="match status" value="1"/>
</dbReference>
<keyword evidence="4" id="KW-0645">Protease</keyword>
<sequence>MSSRTLKRDREQSAAPRHPRRTGWRAALGFTGGVVRVTFGTFVCLTLLTTSAVAGGLVGLALSFRNLPDVRVLSKYAPAETSYIYDVKGRLLLRLHAEANREVVLLPDISDELKLAVLAIEDSHFYHHQGINPTSVARAGVVNYRSGGVVEGASTITLQLVKNLFLTPDRTVSRKLAEAVLALRIEQIFEKDEILELYLNAIYWGHNNYGVETAALTYFQKSSSELNLAESAMMAGLIQLPEIYSPFNNYDETKRRQLVVLDRMRDLGWITAEEASQAYREPLLIGRPTAWERSKLPFVTDAVTQELEQRFGREVLLEGGLRVQTTVDFDFQRMAESVVKNAHQGLRDRGLNADQVALVAVDPRTHFIKAIVGSVDYESSQYNRVLQARRQPGSSFKPFVYYTAFSTGVYDPDSIVEDTPVSYRDGSNYYSPRNYGGNFSGPVPIRTALAQSSNVPVVKLGQEIGLDNVINVVRELGIESPLQPVVSLPLGSIGVTPLEMVGAYATFANGGWHDETSIIVRVTDSSGNVLYENQPQPRLLLDPWAVASLNSVLQTAVESGTGTNGRIPGRPVAGKTGTTTSERDVWFIGYTPQLAAAVWIGNDDYRPLGVGITGGGYAAPVWRSFVEQALANEPVLNFPPPSAFPRPEKSE</sequence>
<evidence type="ECO:0000259" key="17">
    <source>
        <dbReference type="Pfam" id="PF00912"/>
    </source>
</evidence>
<dbReference type="GO" id="GO:0008658">
    <property type="term" value="F:penicillin binding"/>
    <property type="evidence" value="ECO:0007669"/>
    <property type="project" value="InterPro"/>
</dbReference>
<dbReference type="InterPro" id="IPR023346">
    <property type="entry name" value="Lysozyme-like_dom_sf"/>
</dbReference>
<dbReference type="EMBL" id="ASSJ01000035">
    <property type="protein sequence ID" value="ERN42052.1"/>
    <property type="molecule type" value="Genomic_DNA"/>
</dbReference>
<gene>
    <name evidence="18" type="ORF">KR51_00013870</name>
</gene>
<feature type="region of interest" description="Disordered" evidence="14">
    <location>
        <begin position="1"/>
        <end position="20"/>
    </location>
</feature>
<dbReference type="InterPro" id="IPR001460">
    <property type="entry name" value="PCN-bd_Tpept"/>
</dbReference>
<evidence type="ECO:0000256" key="10">
    <source>
        <dbReference type="ARBA" id="ARBA00023268"/>
    </source>
</evidence>
<evidence type="ECO:0000256" key="15">
    <source>
        <dbReference type="SAM" id="Phobius"/>
    </source>
</evidence>
<dbReference type="GO" id="GO:0009002">
    <property type="term" value="F:serine-type D-Ala-D-Ala carboxypeptidase activity"/>
    <property type="evidence" value="ECO:0007669"/>
    <property type="project" value="UniProtKB-EC"/>
</dbReference>
<dbReference type="InterPro" id="IPR001264">
    <property type="entry name" value="Glyco_trans_51"/>
</dbReference>
<dbReference type="Pfam" id="PF00905">
    <property type="entry name" value="Transpeptidase"/>
    <property type="match status" value="1"/>
</dbReference>
<dbReference type="eggNOG" id="COG0744">
    <property type="taxonomic scope" value="Bacteria"/>
</dbReference>
<dbReference type="OrthoDB" id="9766909at2"/>
<comment type="similarity">
    <text evidence="1">In the C-terminal section; belongs to the transpeptidase family.</text>
</comment>
<comment type="catalytic activity">
    <reaction evidence="12">
        <text>Preferential cleavage: (Ac)2-L-Lys-D-Ala-|-D-Ala. Also transpeptidation of peptidyl-alanyl moieties that are N-acyl substituents of D-alanine.</text>
        <dbReference type="EC" id="3.4.16.4"/>
    </reaction>
</comment>
<evidence type="ECO:0000256" key="4">
    <source>
        <dbReference type="ARBA" id="ARBA00022670"/>
    </source>
</evidence>
<dbReference type="PANTHER" id="PTHR32282:SF33">
    <property type="entry name" value="PEPTIDOGLYCAN GLYCOSYLTRANSFERASE"/>
    <property type="match status" value="1"/>
</dbReference>
<evidence type="ECO:0000256" key="5">
    <source>
        <dbReference type="ARBA" id="ARBA00022676"/>
    </source>
</evidence>
<dbReference type="GO" id="GO:0006508">
    <property type="term" value="P:proteolysis"/>
    <property type="evidence" value="ECO:0007669"/>
    <property type="project" value="UniProtKB-KW"/>
</dbReference>
<feature type="domain" description="Glycosyl transferase family 51" evidence="17">
    <location>
        <begin position="90"/>
        <end position="264"/>
    </location>
</feature>
<dbReference type="Proteomes" id="UP000016960">
    <property type="component" value="Unassembled WGS sequence"/>
</dbReference>
<evidence type="ECO:0000256" key="14">
    <source>
        <dbReference type="SAM" id="MobiDB-lite"/>
    </source>
</evidence>
<dbReference type="InterPro" id="IPR036950">
    <property type="entry name" value="PBP_transglycosylase"/>
</dbReference>
<keyword evidence="15" id="KW-0472">Membrane</keyword>
<evidence type="ECO:0000259" key="16">
    <source>
        <dbReference type="Pfam" id="PF00905"/>
    </source>
</evidence>
<feature type="compositionally biased region" description="Basic and acidic residues" evidence="14">
    <location>
        <begin position="1"/>
        <end position="12"/>
    </location>
</feature>
<dbReference type="Gene3D" id="1.10.3810.10">
    <property type="entry name" value="Biosynthetic peptidoglycan transglycosylase-like"/>
    <property type="match status" value="1"/>
</dbReference>
<keyword evidence="10" id="KW-0511">Multifunctional enzyme</keyword>
<dbReference type="SUPFAM" id="SSF53955">
    <property type="entry name" value="Lysozyme-like"/>
    <property type="match status" value="1"/>
</dbReference>